<organism evidence="1 2">
    <name type="scientific">Inconstantimicrobium porci</name>
    <dbReference type="NCBI Taxonomy" id="2652291"/>
    <lineage>
        <taxon>Bacteria</taxon>
        <taxon>Bacillati</taxon>
        <taxon>Bacillota</taxon>
        <taxon>Clostridia</taxon>
        <taxon>Eubacteriales</taxon>
        <taxon>Clostridiaceae</taxon>
        <taxon>Inconstantimicrobium</taxon>
    </lineage>
</organism>
<keyword evidence="2" id="KW-1185">Reference proteome</keyword>
<protein>
    <recommendedName>
        <fullName evidence="3">NTP pyrophosphohydrolase MazG putative catalytic core domain-containing protein</fullName>
    </recommendedName>
</protein>
<accession>A0A7X2MZA8</accession>
<dbReference type="SUPFAM" id="SSF101386">
    <property type="entry name" value="all-alpha NTP pyrophosphatases"/>
    <property type="match status" value="1"/>
</dbReference>
<dbReference type="RefSeq" id="WP_154531764.1">
    <property type="nucleotide sequence ID" value="NZ_JAQXTV010000154.1"/>
</dbReference>
<dbReference type="EMBL" id="VULX01000017">
    <property type="protein sequence ID" value="MSR91866.1"/>
    <property type="molecule type" value="Genomic_DNA"/>
</dbReference>
<comment type="caution">
    <text evidence="1">The sequence shown here is derived from an EMBL/GenBank/DDBJ whole genome shotgun (WGS) entry which is preliminary data.</text>
</comment>
<proteinExistence type="predicted"/>
<name>A0A7X2MZA8_9CLOT</name>
<reference evidence="1 2" key="1">
    <citation type="submission" date="2019-08" db="EMBL/GenBank/DDBJ databases">
        <title>In-depth cultivation of the pig gut microbiome towards novel bacterial diversity and tailored functional studies.</title>
        <authorList>
            <person name="Wylensek D."/>
            <person name="Hitch T.C.A."/>
            <person name="Clavel T."/>
        </authorList>
    </citation>
    <scope>NUCLEOTIDE SEQUENCE [LARGE SCALE GENOMIC DNA]</scope>
    <source>
        <strain evidence="1 2">WCA-383-APC-5B</strain>
    </source>
</reference>
<evidence type="ECO:0008006" key="3">
    <source>
        <dbReference type="Google" id="ProtNLM"/>
    </source>
</evidence>
<sequence length="87" mass="10546">MSLNNYRDEVKEFLIKMGSNNGDNVQKVNWLNEEFDLLKEAVNQCEEDKIRHQLYDMLYLILEIAADNNFDLDEEWDKGRKRKQEKY</sequence>
<dbReference type="Proteomes" id="UP000460287">
    <property type="component" value="Unassembled WGS sequence"/>
</dbReference>
<evidence type="ECO:0000313" key="2">
    <source>
        <dbReference type="Proteomes" id="UP000460287"/>
    </source>
</evidence>
<gene>
    <name evidence="1" type="ORF">FYJ33_10730</name>
</gene>
<dbReference type="Gene3D" id="1.10.287.1080">
    <property type="entry name" value="MazG-like"/>
    <property type="match status" value="1"/>
</dbReference>
<dbReference type="AlphaFoldDB" id="A0A7X2MZA8"/>
<evidence type="ECO:0000313" key="1">
    <source>
        <dbReference type="EMBL" id="MSR91866.1"/>
    </source>
</evidence>